<organism evidence="2 3">
    <name type="scientific">Vombatus ursinus</name>
    <name type="common">Common wombat</name>
    <dbReference type="NCBI Taxonomy" id="29139"/>
    <lineage>
        <taxon>Eukaryota</taxon>
        <taxon>Metazoa</taxon>
        <taxon>Chordata</taxon>
        <taxon>Craniata</taxon>
        <taxon>Vertebrata</taxon>
        <taxon>Euteleostomi</taxon>
        <taxon>Mammalia</taxon>
        <taxon>Metatheria</taxon>
        <taxon>Diprotodontia</taxon>
        <taxon>Vombatidae</taxon>
        <taxon>Vombatus</taxon>
    </lineage>
</organism>
<dbReference type="AlphaFoldDB" id="A0A4X2LG01"/>
<dbReference type="CTD" id="63939"/>
<dbReference type="GeneTree" id="ENSGT00940000154543"/>
<evidence type="ECO:0000256" key="1">
    <source>
        <dbReference type="SAM" id="MobiDB-lite"/>
    </source>
</evidence>
<feature type="compositionally biased region" description="Polar residues" evidence="1">
    <location>
        <begin position="467"/>
        <end position="480"/>
    </location>
</feature>
<accession>A0A4X2LG01</accession>
<evidence type="ECO:0000313" key="3">
    <source>
        <dbReference type="Proteomes" id="UP000314987"/>
    </source>
</evidence>
<dbReference type="PANTHER" id="PTHR22145">
    <property type="entry name" value="SI:CH211-266K22.6"/>
    <property type="match status" value="1"/>
</dbReference>
<feature type="compositionally biased region" description="Polar residues" evidence="1">
    <location>
        <begin position="90"/>
        <end position="101"/>
    </location>
</feature>
<gene>
    <name evidence="2" type="primary">FAM217B</name>
</gene>
<keyword evidence="3" id="KW-1185">Reference proteome</keyword>
<feature type="compositionally biased region" description="Low complexity" evidence="1">
    <location>
        <begin position="55"/>
        <end position="68"/>
    </location>
</feature>
<feature type="compositionally biased region" description="Basic and acidic residues" evidence="1">
    <location>
        <begin position="17"/>
        <end position="28"/>
    </location>
</feature>
<dbReference type="Pfam" id="PF15344">
    <property type="entry name" value="FAM217"/>
    <property type="match status" value="1"/>
</dbReference>
<name>A0A4X2LG01_VOMUR</name>
<reference evidence="3" key="1">
    <citation type="submission" date="2018-12" db="EMBL/GenBank/DDBJ databases">
        <authorList>
            <person name="Yazar S."/>
        </authorList>
    </citation>
    <scope>NUCLEOTIDE SEQUENCE [LARGE SCALE GENOMIC DNA]</scope>
</reference>
<dbReference type="RefSeq" id="XP_027706177.1">
    <property type="nucleotide sequence ID" value="XM_027850376.1"/>
</dbReference>
<dbReference type="STRING" id="29139.ENSVURP00010023869"/>
<protein>
    <recommendedName>
        <fullName evidence="4">Family with sequence similarity 217 member B</fullName>
    </recommendedName>
</protein>
<feature type="region of interest" description="Disordered" evidence="1">
    <location>
        <begin position="1"/>
        <end position="124"/>
    </location>
</feature>
<evidence type="ECO:0008006" key="4">
    <source>
        <dbReference type="Google" id="ProtNLM"/>
    </source>
</evidence>
<dbReference type="PANTHER" id="PTHR22145:SF3">
    <property type="entry name" value="PROTEIN FAM217B"/>
    <property type="match status" value="1"/>
</dbReference>
<proteinExistence type="predicted"/>
<dbReference type="Proteomes" id="UP000314987">
    <property type="component" value="Unassembled WGS sequence"/>
</dbReference>
<dbReference type="InterPro" id="IPR029266">
    <property type="entry name" value="FAM217"/>
</dbReference>
<dbReference type="Ensembl" id="ENSVURT00010027162.1">
    <property type="protein sequence ID" value="ENSVURP00010023869.1"/>
    <property type="gene ID" value="ENSVURG00010018295.1"/>
</dbReference>
<sequence length="499" mass="55827">MGPGMKDCPLLLPRGTQKKENQTYETRQRMVTSNSGTSLPNIRGIKKPFPQLTPSSSRLSKNNSSTTEKTSHSYLDDVQSRSFYKKGNRMNESCQKSSSMNVGPHLNRAKGSKKKDPLEKKLSKSQLPLIPSQLKSSIIDVSRRTEDELKASSYMEGDPKRNIPGSVAEATPFGSRFPEPSMGKLFLDFQSLSIIKEDADEDSASDLSDSERIPIPPSPFTPPELNLRAEEIDPVCFVPHTDQGSEQAEYYYPDFLPPPFNSWDLNNMASTTSTEYKNELLPQTIESLGKYIDRLVQLEWLQMQTVQNEKIKLVKARPQTAPGALWTAKSPGKSRLFPNTLSSRMSVHPEGLTKFPPSQAVHLRKREVHCEEAHPSYYVFQSSPKTIDAISSRSCPQKQNYEMRMKEKKKKPNEGAKQQLLELPCSDSSSKIQASGNIRIPKQPPMLLSSVDHLTPLKAPIRPNPKRNGNANNYGPTNKATAGRELKTNGGKQASYMFK</sequence>
<feature type="region of interest" description="Disordered" evidence="1">
    <location>
        <begin position="457"/>
        <end position="499"/>
    </location>
</feature>
<evidence type="ECO:0000313" key="2">
    <source>
        <dbReference type="Ensembl" id="ENSVURP00010023869.1"/>
    </source>
</evidence>
<feature type="compositionally biased region" description="Polar residues" evidence="1">
    <location>
        <begin position="29"/>
        <end position="40"/>
    </location>
</feature>
<dbReference type="GeneID" id="114034651"/>
<reference evidence="2" key="2">
    <citation type="submission" date="2025-08" db="UniProtKB">
        <authorList>
            <consortium name="Ensembl"/>
        </authorList>
    </citation>
    <scope>IDENTIFICATION</scope>
</reference>
<feature type="compositionally biased region" description="Basic and acidic residues" evidence="1">
    <location>
        <begin position="69"/>
        <end position="79"/>
    </location>
</feature>
<reference evidence="2" key="3">
    <citation type="submission" date="2025-09" db="UniProtKB">
        <authorList>
            <consortium name="Ensembl"/>
        </authorList>
    </citation>
    <scope>IDENTIFICATION</scope>
</reference>
<dbReference type="OrthoDB" id="10027339at2759"/>
<feature type="region of interest" description="Disordered" evidence="1">
    <location>
        <begin position="404"/>
        <end position="428"/>
    </location>
</feature>
<dbReference type="OMA" id="RPSYYAF"/>